<keyword evidence="2" id="KW-0805">Transcription regulation</keyword>
<dbReference type="InterPro" id="IPR036910">
    <property type="entry name" value="HMG_box_dom_sf"/>
</dbReference>
<dbReference type="Proteomes" id="UP000078542">
    <property type="component" value="Unassembled WGS sequence"/>
</dbReference>
<dbReference type="PANTHER" id="PTHR45803">
    <property type="entry name" value="SOX100B"/>
    <property type="match status" value="1"/>
</dbReference>
<feature type="DNA-binding region" description="HMG box" evidence="6">
    <location>
        <begin position="63"/>
        <end position="131"/>
    </location>
</feature>
<dbReference type="EMBL" id="KQ978331">
    <property type="protein sequence ID" value="KYM95079.1"/>
    <property type="molecule type" value="Genomic_DNA"/>
</dbReference>
<dbReference type="FunFam" id="1.10.30.10:FF:000004">
    <property type="entry name" value="Transcription factor SOX-10"/>
    <property type="match status" value="1"/>
</dbReference>
<keyword evidence="3 6" id="KW-0238">DNA-binding</keyword>
<keyword evidence="5 6" id="KW-0539">Nucleus</keyword>
<feature type="compositionally biased region" description="Basic residues" evidence="7">
    <location>
        <begin position="122"/>
        <end position="139"/>
    </location>
</feature>
<dbReference type="STRING" id="456900.A0A151I8Z7"/>
<evidence type="ECO:0000256" key="5">
    <source>
        <dbReference type="ARBA" id="ARBA00023242"/>
    </source>
</evidence>
<dbReference type="SUPFAM" id="SSF47095">
    <property type="entry name" value="HMG-box"/>
    <property type="match status" value="1"/>
</dbReference>
<dbReference type="InterPro" id="IPR050917">
    <property type="entry name" value="SOX_TF"/>
</dbReference>
<dbReference type="Gene3D" id="1.10.30.10">
    <property type="entry name" value="High mobility group box domain"/>
    <property type="match status" value="1"/>
</dbReference>
<proteinExistence type="predicted"/>
<feature type="region of interest" description="Disordered" evidence="7">
    <location>
        <begin position="122"/>
        <end position="142"/>
    </location>
</feature>
<feature type="compositionally biased region" description="Polar residues" evidence="7">
    <location>
        <begin position="1"/>
        <end position="10"/>
    </location>
</feature>
<dbReference type="PROSITE" id="PS50118">
    <property type="entry name" value="HMG_BOX_2"/>
    <property type="match status" value="1"/>
</dbReference>
<accession>A0A151I8Z7</accession>
<evidence type="ECO:0000256" key="3">
    <source>
        <dbReference type="ARBA" id="ARBA00023125"/>
    </source>
</evidence>
<dbReference type="Pfam" id="PF00505">
    <property type="entry name" value="HMG_box"/>
    <property type="match status" value="1"/>
</dbReference>
<dbReference type="GO" id="GO:0005634">
    <property type="term" value="C:nucleus"/>
    <property type="evidence" value="ECO:0007669"/>
    <property type="project" value="UniProtKB-SubCell"/>
</dbReference>
<feature type="domain" description="HMG box" evidence="8">
    <location>
        <begin position="63"/>
        <end position="131"/>
    </location>
</feature>
<evidence type="ECO:0000256" key="2">
    <source>
        <dbReference type="ARBA" id="ARBA00023015"/>
    </source>
</evidence>
<sequence length="367" mass="41212">MESHHNNNGLPSLESLENKASSSSNEHGNNNSLDDAVGKLLQGYDWTLLPVTSRAGGRRSAHVKRPMNAFMVWAQAARRRLADQYPQLHNAELSKTLGKLWRILSDGEKQPFIEEAERLRNAHKKQHPHYKYQPRRRKPKSDDQMGIIVHRGGLPSPGTSLDSSASSSDCTYTRLYPDAGVKAYDRPTAYHEPKSSAYDLARPVWVNETVAKYPVVDHPNKSTYETTARSYTEAKCHEVAKYHHEMTGTKYHHEMVGTKYHHHHESAATKYPDLQAKPYDLPKYPEAKGYPDGLKYSAEMSSGAAVAAAAAKASYTCVHGQYYPTAEGYTVHGEENDYQPQSVSTHPSFYPYISASMAQPPYYMGPR</sequence>
<evidence type="ECO:0000313" key="9">
    <source>
        <dbReference type="EMBL" id="KYM95079.1"/>
    </source>
</evidence>
<dbReference type="GO" id="GO:0000981">
    <property type="term" value="F:DNA-binding transcription factor activity, RNA polymerase II-specific"/>
    <property type="evidence" value="ECO:0007669"/>
    <property type="project" value="TreeGrafter"/>
</dbReference>
<dbReference type="InterPro" id="IPR022151">
    <property type="entry name" value="Sox_N"/>
</dbReference>
<evidence type="ECO:0000256" key="1">
    <source>
        <dbReference type="ARBA" id="ARBA00004123"/>
    </source>
</evidence>
<keyword evidence="10" id="KW-1185">Reference proteome</keyword>
<reference evidence="9 10" key="1">
    <citation type="submission" date="2016-03" db="EMBL/GenBank/DDBJ databases">
        <title>Cyphomyrmex costatus WGS genome.</title>
        <authorList>
            <person name="Nygaard S."/>
            <person name="Hu H."/>
            <person name="Boomsma J."/>
            <person name="Zhang G."/>
        </authorList>
    </citation>
    <scope>NUCLEOTIDE SEQUENCE [LARGE SCALE GENOMIC DNA]</scope>
    <source>
        <strain evidence="9">MS0001</strain>
        <tissue evidence="9">Whole body</tissue>
    </source>
</reference>
<evidence type="ECO:0000259" key="8">
    <source>
        <dbReference type="PROSITE" id="PS50118"/>
    </source>
</evidence>
<keyword evidence="4" id="KW-0804">Transcription</keyword>
<dbReference type="SMART" id="SM00398">
    <property type="entry name" value="HMG"/>
    <property type="match status" value="1"/>
</dbReference>
<name>A0A151I8Z7_9HYME</name>
<dbReference type="PANTHER" id="PTHR45803:SF5">
    <property type="entry name" value="SOX100B"/>
    <property type="match status" value="1"/>
</dbReference>
<evidence type="ECO:0000256" key="6">
    <source>
        <dbReference type="PROSITE-ProRule" id="PRU00267"/>
    </source>
</evidence>
<dbReference type="Pfam" id="PF12444">
    <property type="entry name" value="Sox_N"/>
    <property type="match status" value="1"/>
</dbReference>
<gene>
    <name evidence="9" type="ORF">ALC62_14298</name>
</gene>
<dbReference type="OrthoDB" id="6247875at2759"/>
<evidence type="ECO:0000256" key="7">
    <source>
        <dbReference type="SAM" id="MobiDB-lite"/>
    </source>
</evidence>
<organism evidence="9 10">
    <name type="scientific">Cyphomyrmex costatus</name>
    <dbReference type="NCBI Taxonomy" id="456900"/>
    <lineage>
        <taxon>Eukaryota</taxon>
        <taxon>Metazoa</taxon>
        <taxon>Ecdysozoa</taxon>
        <taxon>Arthropoda</taxon>
        <taxon>Hexapoda</taxon>
        <taxon>Insecta</taxon>
        <taxon>Pterygota</taxon>
        <taxon>Neoptera</taxon>
        <taxon>Endopterygota</taxon>
        <taxon>Hymenoptera</taxon>
        <taxon>Apocrita</taxon>
        <taxon>Aculeata</taxon>
        <taxon>Formicoidea</taxon>
        <taxon>Formicidae</taxon>
        <taxon>Myrmicinae</taxon>
        <taxon>Cyphomyrmex</taxon>
    </lineage>
</organism>
<feature type="compositionally biased region" description="Low complexity" evidence="7">
    <location>
        <begin position="21"/>
        <end position="32"/>
    </location>
</feature>
<dbReference type="KEGG" id="ccoa:108780771"/>
<dbReference type="InterPro" id="IPR009071">
    <property type="entry name" value="HMG_box_dom"/>
</dbReference>
<dbReference type="AlphaFoldDB" id="A0A151I8Z7"/>
<evidence type="ECO:0000256" key="4">
    <source>
        <dbReference type="ARBA" id="ARBA00023163"/>
    </source>
</evidence>
<comment type="subcellular location">
    <subcellularLocation>
        <location evidence="1">Nucleus</location>
    </subcellularLocation>
</comment>
<dbReference type="CDD" id="cd22031">
    <property type="entry name" value="HMG-box_SoxE"/>
    <property type="match status" value="1"/>
</dbReference>
<protein>
    <submittedName>
        <fullName evidence="9">Transcription factor Sox-9-B</fullName>
    </submittedName>
</protein>
<evidence type="ECO:0000313" key="10">
    <source>
        <dbReference type="Proteomes" id="UP000078542"/>
    </source>
</evidence>
<feature type="region of interest" description="Disordered" evidence="7">
    <location>
        <begin position="1"/>
        <end position="34"/>
    </location>
</feature>
<dbReference type="GO" id="GO:0000978">
    <property type="term" value="F:RNA polymerase II cis-regulatory region sequence-specific DNA binding"/>
    <property type="evidence" value="ECO:0007669"/>
    <property type="project" value="TreeGrafter"/>
</dbReference>